<keyword evidence="4" id="KW-1185">Reference proteome</keyword>
<feature type="compositionally biased region" description="Basic residues" evidence="2">
    <location>
        <begin position="55"/>
        <end position="72"/>
    </location>
</feature>
<dbReference type="EMBL" id="CBXV010000002">
    <property type="protein sequence ID" value="CDM64475.1"/>
    <property type="molecule type" value="Genomic_DNA"/>
</dbReference>
<evidence type="ECO:0000256" key="2">
    <source>
        <dbReference type="SAM" id="MobiDB-lite"/>
    </source>
</evidence>
<reference evidence="3 4" key="2">
    <citation type="submission" date="2015-01" db="EMBL/GenBank/DDBJ databases">
        <title>Complete genome sequence of Pyrinomonas methylaliphatogenes type strain K22T.</title>
        <authorList>
            <person name="Lee K.C.Y."/>
            <person name="Power J.F."/>
            <person name="Dunfield P.F."/>
            <person name="Morgan X.C."/>
            <person name="Huttenhower C."/>
            <person name="Stott M.B."/>
        </authorList>
    </citation>
    <scope>NUCLEOTIDE SEQUENCE [LARGE SCALE GENOMIC DNA]</scope>
    <source>
        <strain evidence="3 4">K22</strain>
    </source>
</reference>
<protein>
    <submittedName>
        <fullName evidence="3">TPR repeat</fullName>
    </submittedName>
</protein>
<sequence>MSDTVTKGTKRSSPRPASAKAAARERKVANRRSQSPTSKGRANKANKKATSTARKGAKAAKTAKPKMKHAGKRTQAVRAKKPTLVQTTKTRSALSAEAAALRAFERAHREFARGRFAEARDLFRALIERHASVPEVTARARTYLAIAEARLHKDNNLPRDPDALYDRGVIELNRGRYSVAQEMFERALKRQPEAAHIHYGLAATRARLGSISSALEALERALNLQPSLRVRAQQDQDLAPLRNEPDFERLVFASR</sequence>
<evidence type="ECO:0000256" key="1">
    <source>
        <dbReference type="PROSITE-ProRule" id="PRU00339"/>
    </source>
</evidence>
<dbReference type="STRING" id="454194.PYK22_00469"/>
<organism evidence="3 4">
    <name type="scientific">Pyrinomonas methylaliphatogenes</name>
    <dbReference type="NCBI Taxonomy" id="454194"/>
    <lineage>
        <taxon>Bacteria</taxon>
        <taxon>Pseudomonadati</taxon>
        <taxon>Acidobacteriota</taxon>
        <taxon>Blastocatellia</taxon>
        <taxon>Blastocatellales</taxon>
        <taxon>Pyrinomonadaceae</taxon>
        <taxon>Pyrinomonas</taxon>
    </lineage>
</organism>
<proteinExistence type="predicted"/>
<dbReference type="Proteomes" id="UP000031518">
    <property type="component" value="Unassembled WGS sequence"/>
</dbReference>
<dbReference type="AlphaFoldDB" id="A0A0B6WWD1"/>
<keyword evidence="1" id="KW-0802">TPR repeat</keyword>
<evidence type="ECO:0000313" key="4">
    <source>
        <dbReference type="Proteomes" id="UP000031518"/>
    </source>
</evidence>
<dbReference type="Gene3D" id="1.25.40.10">
    <property type="entry name" value="Tetratricopeptide repeat domain"/>
    <property type="match status" value="1"/>
</dbReference>
<dbReference type="NCBIfam" id="NF047558">
    <property type="entry name" value="TPR_END_plus"/>
    <property type="match status" value="1"/>
</dbReference>
<feature type="repeat" description="TPR" evidence="1">
    <location>
        <begin position="195"/>
        <end position="228"/>
    </location>
</feature>
<accession>A0A0B6WWD1</accession>
<name>A0A0B6WWD1_9BACT</name>
<dbReference type="SMART" id="SM00028">
    <property type="entry name" value="TPR"/>
    <property type="match status" value="2"/>
</dbReference>
<gene>
    <name evidence="3" type="ORF">PYK22_00469</name>
</gene>
<dbReference type="PROSITE" id="PS50005">
    <property type="entry name" value="TPR"/>
    <property type="match status" value="2"/>
</dbReference>
<reference evidence="3 4" key="1">
    <citation type="submission" date="2013-12" db="EMBL/GenBank/DDBJ databases">
        <authorList>
            <person name="Stott M."/>
        </authorList>
    </citation>
    <scope>NUCLEOTIDE SEQUENCE [LARGE SCALE GENOMIC DNA]</scope>
    <source>
        <strain evidence="3 4">K22</strain>
    </source>
</reference>
<dbReference type="InterPro" id="IPR011990">
    <property type="entry name" value="TPR-like_helical_dom_sf"/>
</dbReference>
<dbReference type="SUPFAM" id="SSF48452">
    <property type="entry name" value="TPR-like"/>
    <property type="match status" value="1"/>
</dbReference>
<feature type="repeat" description="TPR" evidence="1">
    <location>
        <begin position="161"/>
        <end position="194"/>
    </location>
</feature>
<dbReference type="InterPro" id="IPR019734">
    <property type="entry name" value="TPR_rpt"/>
</dbReference>
<feature type="region of interest" description="Disordered" evidence="2">
    <location>
        <begin position="1"/>
        <end position="85"/>
    </location>
</feature>
<evidence type="ECO:0000313" key="3">
    <source>
        <dbReference type="EMBL" id="CDM64475.1"/>
    </source>
</evidence>
<dbReference type="Pfam" id="PF13432">
    <property type="entry name" value="TPR_16"/>
    <property type="match status" value="2"/>
</dbReference>